<gene>
    <name evidence="2" type="ORF">CK820_G0045469</name>
</gene>
<organism evidence="2 3">
    <name type="scientific">Pan troglodytes</name>
    <name type="common">Chimpanzee</name>
    <dbReference type="NCBI Taxonomy" id="9598"/>
    <lineage>
        <taxon>Eukaryota</taxon>
        <taxon>Metazoa</taxon>
        <taxon>Chordata</taxon>
        <taxon>Craniata</taxon>
        <taxon>Vertebrata</taxon>
        <taxon>Euteleostomi</taxon>
        <taxon>Mammalia</taxon>
        <taxon>Eutheria</taxon>
        <taxon>Euarchontoglires</taxon>
        <taxon>Primates</taxon>
        <taxon>Haplorrhini</taxon>
        <taxon>Catarrhini</taxon>
        <taxon>Hominidae</taxon>
        <taxon>Pan</taxon>
    </lineage>
</organism>
<feature type="compositionally biased region" description="Basic residues" evidence="1">
    <location>
        <begin position="63"/>
        <end position="75"/>
    </location>
</feature>
<sequence>DAPAPAASQPSGCGKHNSPERCAPSGQGRGAAGACRRLSRAGGRRGLPACGRSRVGRPARGCPRGRPKSGMRASRRNGCELWPRKGPRRGKFIWTIMQRLPWSQKLSRP</sequence>
<dbReference type="AlphaFoldDB" id="A0A2J8JPX7"/>
<name>A0A2J8JPX7_PANTR</name>
<evidence type="ECO:0000256" key="1">
    <source>
        <dbReference type="SAM" id="MobiDB-lite"/>
    </source>
</evidence>
<evidence type="ECO:0000313" key="3">
    <source>
        <dbReference type="Proteomes" id="UP000236370"/>
    </source>
</evidence>
<feature type="region of interest" description="Disordered" evidence="1">
    <location>
        <begin position="1"/>
        <end position="84"/>
    </location>
</feature>
<protein>
    <submittedName>
        <fullName evidence="2">SCLY isoform 14</fullName>
    </submittedName>
</protein>
<comment type="caution">
    <text evidence="2">The sequence shown here is derived from an EMBL/GenBank/DDBJ whole genome shotgun (WGS) entry which is preliminary data.</text>
</comment>
<feature type="non-terminal residue" evidence="2">
    <location>
        <position position="1"/>
    </location>
</feature>
<reference evidence="2 3" key="1">
    <citation type="submission" date="2017-12" db="EMBL/GenBank/DDBJ databases">
        <title>High-resolution comparative analysis of great ape genomes.</title>
        <authorList>
            <person name="Pollen A."/>
            <person name="Hastie A."/>
            <person name="Hormozdiari F."/>
            <person name="Dougherty M."/>
            <person name="Liu R."/>
            <person name="Chaisson M."/>
            <person name="Hoppe E."/>
            <person name="Hill C."/>
            <person name="Pang A."/>
            <person name="Hillier L."/>
            <person name="Baker C."/>
            <person name="Armstrong J."/>
            <person name="Shendure J."/>
            <person name="Paten B."/>
            <person name="Wilson R."/>
            <person name="Chao H."/>
            <person name="Schneider V."/>
            <person name="Ventura M."/>
            <person name="Kronenberg Z."/>
            <person name="Murali S."/>
            <person name="Gordon D."/>
            <person name="Cantsilieris S."/>
            <person name="Munson K."/>
            <person name="Nelson B."/>
            <person name="Raja A."/>
            <person name="Underwood J."/>
            <person name="Diekhans M."/>
            <person name="Fiddes I."/>
            <person name="Haussler D."/>
            <person name="Eichler E."/>
        </authorList>
    </citation>
    <scope>NUCLEOTIDE SEQUENCE [LARGE SCALE GENOMIC DNA]</scope>
    <source>
        <strain evidence="2">Yerkes chimp pedigree #C0471</strain>
    </source>
</reference>
<proteinExistence type="predicted"/>
<dbReference type="EMBL" id="NBAG03000434">
    <property type="protein sequence ID" value="PNI24835.1"/>
    <property type="molecule type" value="Genomic_DNA"/>
</dbReference>
<accession>A0A2J8JPX7</accession>
<evidence type="ECO:0000313" key="2">
    <source>
        <dbReference type="EMBL" id="PNI24835.1"/>
    </source>
</evidence>
<dbReference type="Proteomes" id="UP000236370">
    <property type="component" value="Unassembled WGS sequence"/>
</dbReference>